<reference evidence="1 2" key="1">
    <citation type="submission" date="2020-08" db="EMBL/GenBank/DDBJ databases">
        <title>Genomic Encyclopedia of Type Strains, Phase III (KMG-III): the genomes of soil and plant-associated and newly described type strains.</title>
        <authorList>
            <person name="Whitman W."/>
        </authorList>
    </citation>
    <scope>NUCLEOTIDE SEQUENCE [LARGE SCALE GENOMIC DNA]</scope>
    <source>
        <strain evidence="1 2">CECT 3265</strain>
    </source>
</reference>
<keyword evidence="2" id="KW-1185">Reference proteome</keyword>
<evidence type="ECO:0000313" key="2">
    <source>
        <dbReference type="Proteomes" id="UP000556436"/>
    </source>
</evidence>
<protein>
    <submittedName>
        <fullName evidence="1">Uncharacterized protein</fullName>
    </submittedName>
</protein>
<accession>A0A7W7PJB3</accession>
<organism evidence="1 2">
    <name type="scientific">Streptomyces netropsis</name>
    <name type="common">Streptoverticillium netropsis</name>
    <dbReference type="NCBI Taxonomy" id="55404"/>
    <lineage>
        <taxon>Bacteria</taxon>
        <taxon>Bacillati</taxon>
        <taxon>Actinomycetota</taxon>
        <taxon>Actinomycetes</taxon>
        <taxon>Kitasatosporales</taxon>
        <taxon>Streptomycetaceae</taxon>
        <taxon>Streptomyces</taxon>
    </lineage>
</organism>
<evidence type="ECO:0000313" key="1">
    <source>
        <dbReference type="EMBL" id="MBB4890585.1"/>
    </source>
</evidence>
<dbReference type="AlphaFoldDB" id="A0A7W7PJB3"/>
<gene>
    <name evidence="1" type="ORF">FHS38_006670</name>
</gene>
<proteinExistence type="predicted"/>
<comment type="caution">
    <text evidence="1">The sequence shown here is derived from an EMBL/GenBank/DDBJ whole genome shotgun (WGS) entry which is preliminary data.</text>
</comment>
<name>A0A7W7PJB3_STRNE</name>
<dbReference type="Proteomes" id="UP000556436">
    <property type="component" value="Unassembled WGS sequence"/>
</dbReference>
<sequence length="39" mass="4026">MDVVRRYEAAVEAAGSVDGGASGRAFRGFAVPETAPEDN</sequence>
<dbReference type="EMBL" id="JACHJG010000021">
    <property type="protein sequence ID" value="MBB4890585.1"/>
    <property type="molecule type" value="Genomic_DNA"/>
</dbReference>